<organism evidence="1 2">
    <name type="scientific">Paenibacillus agricola</name>
    <dbReference type="NCBI Taxonomy" id="2716264"/>
    <lineage>
        <taxon>Bacteria</taxon>
        <taxon>Bacillati</taxon>
        <taxon>Bacillota</taxon>
        <taxon>Bacilli</taxon>
        <taxon>Bacillales</taxon>
        <taxon>Paenibacillaceae</taxon>
        <taxon>Paenibacillus</taxon>
    </lineage>
</organism>
<keyword evidence="2" id="KW-1185">Reference proteome</keyword>
<dbReference type="Proteomes" id="UP001165962">
    <property type="component" value="Unassembled WGS sequence"/>
</dbReference>
<evidence type="ECO:0000313" key="2">
    <source>
        <dbReference type="Proteomes" id="UP001165962"/>
    </source>
</evidence>
<reference evidence="1" key="1">
    <citation type="submission" date="2020-03" db="EMBL/GenBank/DDBJ databases">
        <title>Draft sequencing of Paenibacilllus sp. S3N08.</title>
        <authorList>
            <person name="Kim D.-U."/>
        </authorList>
    </citation>
    <scope>NUCLEOTIDE SEQUENCE</scope>
    <source>
        <strain evidence="1">S3N08</strain>
    </source>
</reference>
<evidence type="ECO:0000313" key="1">
    <source>
        <dbReference type="EMBL" id="NHN30603.1"/>
    </source>
</evidence>
<proteinExistence type="predicted"/>
<name>A0ABX0J4N3_9BACL</name>
<sequence>MPYVIKHKQTSELYTCTMVNGYRLPYYGTKNWEYVEDAEADYAQFLVAQGEAELEEWELLELSENQLKMCNVKLKNDPKFKLHWDEVKQSGIASISPLIS</sequence>
<dbReference type="EMBL" id="JAAOIW010000004">
    <property type="protein sequence ID" value="NHN30603.1"/>
    <property type="molecule type" value="Genomic_DNA"/>
</dbReference>
<gene>
    <name evidence="1" type="ORF">G9U52_12250</name>
</gene>
<comment type="caution">
    <text evidence="1">The sequence shown here is derived from an EMBL/GenBank/DDBJ whole genome shotgun (WGS) entry which is preliminary data.</text>
</comment>
<protein>
    <submittedName>
        <fullName evidence="1">Uncharacterized protein</fullName>
    </submittedName>
</protein>
<accession>A0ABX0J4N3</accession>